<evidence type="ECO:0000313" key="1">
    <source>
        <dbReference type="EMBL" id="TWI35996.1"/>
    </source>
</evidence>
<dbReference type="AlphaFoldDB" id="A0A562NWB5"/>
<dbReference type="RefSeq" id="WP_145397046.1">
    <property type="nucleotide sequence ID" value="NZ_VLKU01000003.1"/>
</dbReference>
<dbReference type="EMBL" id="VLKU01000003">
    <property type="protein sequence ID" value="TWI35996.1"/>
    <property type="molecule type" value="Genomic_DNA"/>
</dbReference>
<protein>
    <submittedName>
        <fullName evidence="1">Uncharacterized protein</fullName>
    </submittedName>
</protein>
<name>A0A562NWB5_9RHOB</name>
<gene>
    <name evidence="1" type="ORF">IQ24_01356</name>
</gene>
<keyword evidence="2" id="KW-1185">Reference proteome</keyword>
<dbReference type="Proteomes" id="UP000316225">
    <property type="component" value="Unassembled WGS sequence"/>
</dbReference>
<dbReference type="OrthoDB" id="7364589at2"/>
<reference evidence="1 2" key="1">
    <citation type="journal article" date="2015" name="Stand. Genomic Sci.">
        <title>Genomic Encyclopedia of Bacterial and Archaeal Type Strains, Phase III: the genomes of soil and plant-associated and newly described type strains.</title>
        <authorList>
            <person name="Whitman W.B."/>
            <person name="Woyke T."/>
            <person name="Klenk H.P."/>
            <person name="Zhou Y."/>
            <person name="Lilburn T.G."/>
            <person name="Beck B.J."/>
            <person name="De Vos P."/>
            <person name="Vandamme P."/>
            <person name="Eisen J.A."/>
            <person name="Garrity G."/>
            <person name="Hugenholtz P."/>
            <person name="Kyrpides N.C."/>
        </authorList>
    </citation>
    <scope>NUCLEOTIDE SEQUENCE [LARGE SCALE GENOMIC DNA]</scope>
    <source>
        <strain evidence="1 2">CGMCC 1.5364</strain>
    </source>
</reference>
<comment type="caution">
    <text evidence="1">The sequence shown here is derived from an EMBL/GenBank/DDBJ whole genome shotgun (WGS) entry which is preliminary data.</text>
</comment>
<evidence type="ECO:0000313" key="2">
    <source>
        <dbReference type="Proteomes" id="UP000316225"/>
    </source>
</evidence>
<organism evidence="1 2">
    <name type="scientific">Paracoccus sulfuroxidans</name>
    <dbReference type="NCBI Taxonomy" id="384678"/>
    <lineage>
        <taxon>Bacteria</taxon>
        <taxon>Pseudomonadati</taxon>
        <taxon>Pseudomonadota</taxon>
        <taxon>Alphaproteobacteria</taxon>
        <taxon>Rhodobacterales</taxon>
        <taxon>Paracoccaceae</taxon>
        <taxon>Paracoccus</taxon>
    </lineage>
</organism>
<proteinExistence type="predicted"/>
<sequence length="117" mass="12933">MKYSVQQIKYELLAYMKAIDPDFRHWLVGISEDPMSTLRDLPGADLATAPWIFKPAVSAIAARNIRTYFTEQLSCLLPPENAHCAEGSYVYAIRLTATGETLNSGNDLTPALQVSTP</sequence>
<accession>A0A562NWB5</accession>